<dbReference type="InterPro" id="IPR006665">
    <property type="entry name" value="OmpA-like"/>
</dbReference>
<dbReference type="Pfam" id="PF18911">
    <property type="entry name" value="PKD_4"/>
    <property type="match status" value="1"/>
</dbReference>
<evidence type="ECO:0000256" key="1">
    <source>
        <dbReference type="ARBA" id="ARBA00004442"/>
    </source>
</evidence>
<dbReference type="HOGENOM" id="CLU_884766_0_0_7"/>
<dbReference type="EMBL" id="AZHX01000413">
    <property type="protein sequence ID" value="ETX07623.1"/>
    <property type="molecule type" value="Genomic_DNA"/>
</dbReference>
<evidence type="ECO:0000313" key="9">
    <source>
        <dbReference type="Proteomes" id="UP000019140"/>
    </source>
</evidence>
<dbReference type="InterPro" id="IPR000601">
    <property type="entry name" value="PKD_dom"/>
</dbReference>
<dbReference type="PANTHER" id="PTHR30329:SF21">
    <property type="entry name" value="LIPOPROTEIN YIAD-RELATED"/>
    <property type="match status" value="1"/>
</dbReference>
<dbReference type="PROSITE" id="PS51257">
    <property type="entry name" value="PROKAR_LIPOPROTEIN"/>
    <property type="match status" value="1"/>
</dbReference>
<evidence type="ECO:0000256" key="2">
    <source>
        <dbReference type="ARBA" id="ARBA00023136"/>
    </source>
</evidence>
<keyword evidence="3" id="KW-0998">Cell outer membrane</keyword>
<accession>W4MBN6</accession>
<dbReference type="InterPro" id="IPR036737">
    <property type="entry name" value="OmpA-like_sf"/>
</dbReference>
<dbReference type="PROSITE" id="PS01068">
    <property type="entry name" value="OMPA_1"/>
    <property type="match status" value="1"/>
</dbReference>
<proteinExistence type="predicted"/>
<sequence length="314" mass="33876">MLSRRAVRYFSSLGFLSVVGFFAVGCTLDESPAIKQISSARNAISAAEKEGAKEKCPEGFADLEQRYLKVRGIFYACNEAEATTLAQQLQSDAEGLLGQCLAPVVAVADNQPPTAELSGPTSGVANQLLSFSAIDSSDPDGTITSYKWDYGDGTTADFTFPRATHRYTTPGMYLVQLTVEDDKGATALASQQVLISEEQRRSIAAHVLFDFDSSELRPDGIAELEPLLQAMQADSLMRATIVGHTDNSGPERYNLGLSERRAQAVADYLMDGGIGSDRLTVEGRGESDPVTSNETSEERQQNRRVDIVVSASNL</sequence>
<dbReference type="Pfam" id="PF00691">
    <property type="entry name" value="OmpA"/>
    <property type="match status" value="1"/>
</dbReference>
<evidence type="ECO:0008006" key="10">
    <source>
        <dbReference type="Google" id="ProtNLM"/>
    </source>
</evidence>
<evidence type="ECO:0000256" key="5">
    <source>
        <dbReference type="SAM" id="MobiDB-lite"/>
    </source>
</evidence>
<dbReference type="PROSITE" id="PS51123">
    <property type="entry name" value="OMPA_2"/>
    <property type="match status" value="1"/>
</dbReference>
<dbReference type="SUPFAM" id="SSF103088">
    <property type="entry name" value="OmpA-like"/>
    <property type="match status" value="1"/>
</dbReference>
<dbReference type="InterPro" id="IPR022409">
    <property type="entry name" value="PKD/Chitinase_dom"/>
</dbReference>
<dbReference type="AlphaFoldDB" id="W4MBN6"/>
<reference evidence="8 9" key="1">
    <citation type="journal article" date="2014" name="Nature">
        <title>An environmental bacterial taxon with a large and distinct metabolic repertoire.</title>
        <authorList>
            <person name="Wilson M.C."/>
            <person name="Mori T."/>
            <person name="Ruckert C."/>
            <person name="Uria A.R."/>
            <person name="Helf M.J."/>
            <person name="Takada K."/>
            <person name="Gernert C."/>
            <person name="Steffens U.A."/>
            <person name="Heycke N."/>
            <person name="Schmitt S."/>
            <person name="Rinke C."/>
            <person name="Helfrich E.J."/>
            <person name="Brachmann A.O."/>
            <person name="Gurgui C."/>
            <person name="Wakimoto T."/>
            <person name="Kracht M."/>
            <person name="Crusemann M."/>
            <person name="Hentschel U."/>
            <person name="Abe I."/>
            <person name="Matsunaga S."/>
            <person name="Kalinowski J."/>
            <person name="Takeyama H."/>
            <person name="Piel J."/>
        </authorList>
    </citation>
    <scope>NUCLEOTIDE SEQUENCE [LARGE SCALE GENOMIC DNA]</scope>
    <source>
        <strain evidence="9">TSY2</strain>
    </source>
</reference>
<keyword evidence="2 4" id="KW-0472">Membrane</keyword>
<evidence type="ECO:0000313" key="8">
    <source>
        <dbReference type="EMBL" id="ETX07623.1"/>
    </source>
</evidence>
<dbReference type="InterPro" id="IPR006664">
    <property type="entry name" value="OMP_bac"/>
</dbReference>
<dbReference type="Proteomes" id="UP000019140">
    <property type="component" value="Unassembled WGS sequence"/>
</dbReference>
<name>W4MBN6_9BACT</name>
<dbReference type="InterPro" id="IPR050330">
    <property type="entry name" value="Bact_OuterMem_StrucFunc"/>
</dbReference>
<feature type="domain" description="OmpA-like" evidence="7">
    <location>
        <begin position="196"/>
        <end position="313"/>
    </location>
</feature>
<dbReference type="InterPro" id="IPR013783">
    <property type="entry name" value="Ig-like_fold"/>
</dbReference>
<dbReference type="GO" id="GO:0009279">
    <property type="term" value="C:cell outer membrane"/>
    <property type="evidence" value="ECO:0007669"/>
    <property type="project" value="UniProtKB-SubCell"/>
</dbReference>
<comment type="caution">
    <text evidence="8">The sequence shown here is derived from an EMBL/GenBank/DDBJ whole genome shotgun (WGS) entry which is preliminary data.</text>
</comment>
<dbReference type="InterPro" id="IPR035986">
    <property type="entry name" value="PKD_dom_sf"/>
</dbReference>
<feature type="domain" description="PKD" evidence="6">
    <location>
        <begin position="112"/>
        <end position="202"/>
    </location>
</feature>
<organism evidence="8 9">
    <name type="scientific">Candidatus Entotheonella gemina</name>
    <dbReference type="NCBI Taxonomy" id="1429439"/>
    <lineage>
        <taxon>Bacteria</taxon>
        <taxon>Pseudomonadati</taxon>
        <taxon>Nitrospinota/Tectimicrobiota group</taxon>
        <taxon>Candidatus Tectimicrobiota</taxon>
        <taxon>Candidatus Entotheonellia</taxon>
        <taxon>Candidatus Entotheonellales</taxon>
        <taxon>Candidatus Entotheonellaceae</taxon>
        <taxon>Candidatus Entotheonella</taxon>
    </lineage>
</organism>
<comment type="subcellular location">
    <subcellularLocation>
        <location evidence="1">Cell outer membrane</location>
    </subcellularLocation>
</comment>
<dbReference type="PATRIC" id="fig|1429439.4.peg.1735"/>
<dbReference type="CDD" id="cd00146">
    <property type="entry name" value="PKD"/>
    <property type="match status" value="1"/>
</dbReference>
<dbReference type="SMART" id="SM00089">
    <property type="entry name" value="PKD"/>
    <property type="match status" value="1"/>
</dbReference>
<dbReference type="InterPro" id="IPR006690">
    <property type="entry name" value="OMPA-like_CS"/>
</dbReference>
<keyword evidence="9" id="KW-1185">Reference proteome</keyword>
<dbReference type="SUPFAM" id="SSF49299">
    <property type="entry name" value="PKD domain"/>
    <property type="match status" value="1"/>
</dbReference>
<evidence type="ECO:0000259" key="7">
    <source>
        <dbReference type="PROSITE" id="PS51123"/>
    </source>
</evidence>
<gene>
    <name evidence="8" type="ORF">ETSY2_10140</name>
</gene>
<evidence type="ECO:0000259" key="6">
    <source>
        <dbReference type="PROSITE" id="PS50093"/>
    </source>
</evidence>
<protein>
    <recommendedName>
        <fullName evidence="10">PKD domain-containing protein</fullName>
    </recommendedName>
</protein>
<dbReference type="PROSITE" id="PS50093">
    <property type="entry name" value="PKD"/>
    <property type="match status" value="1"/>
</dbReference>
<dbReference type="CDD" id="cd07185">
    <property type="entry name" value="OmpA_C-like"/>
    <property type="match status" value="1"/>
</dbReference>
<feature type="region of interest" description="Disordered" evidence="5">
    <location>
        <begin position="276"/>
        <end position="302"/>
    </location>
</feature>
<evidence type="ECO:0000256" key="3">
    <source>
        <dbReference type="ARBA" id="ARBA00023237"/>
    </source>
</evidence>
<dbReference type="Gene3D" id="3.30.1330.60">
    <property type="entry name" value="OmpA-like domain"/>
    <property type="match status" value="1"/>
</dbReference>
<dbReference type="PANTHER" id="PTHR30329">
    <property type="entry name" value="STATOR ELEMENT OF FLAGELLAR MOTOR COMPLEX"/>
    <property type="match status" value="1"/>
</dbReference>
<dbReference type="Gene3D" id="2.60.40.10">
    <property type="entry name" value="Immunoglobulins"/>
    <property type="match status" value="1"/>
</dbReference>
<evidence type="ECO:0000256" key="4">
    <source>
        <dbReference type="PROSITE-ProRule" id="PRU00473"/>
    </source>
</evidence>
<dbReference type="PRINTS" id="PR01021">
    <property type="entry name" value="OMPADOMAIN"/>
</dbReference>